<dbReference type="InterPro" id="IPR000792">
    <property type="entry name" value="Tscrpt_reg_LuxR_C"/>
</dbReference>
<protein>
    <submittedName>
        <fullName evidence="5">Helix-turn-helix transcriptional regulator</fullName>
    </submittedName>
</protein>
<dbReference type="InterPro" id="IPR016032">
    <property type="entry name" value="Sig_transdc_resp-reg_C-effctor"/>
</dbReference>
<dbReference type="SUPFAM" id="SSF52540">
    <property type="entry name" value="P-loop containing nucleoside triphosphate hydrolases"/>
    <property type="match status" value="1"/>
</dbReference>
<evidence type="ECO:0000313" key="6">
    <source>
        <dbReference type="Proteomes" id="UP000653674"/>
    </source>
</evidence>
<dbReference type="PROSITE" id="PS50043">
    <property type="entry name" value="HTH_LUXR_2"/>
    <property type="match status" value="1"/>
</dbReference>
<dbReference type="InterPro" id="IPR036388">
    <property type="entry name" value="WH-like_DNA-bd_sf"/>
</dbReference>
<evidence type="ECO:0000256" key="1">
    <source>
        <dbReference type="ARBA" id="ARBA00023015"/>
    </source>
</evidence>
<name>A0A8J3PJJ2_9ACTN</name>
<reference evidence="5" key="1">
    <citation type="submission" date="2021-01" db="EMBL/GenBank/DDBJ databases">
        <title>Whole genome shotgun sequence of Planosporangium flavigriseum NBRC 105377.</title>
        <authorList>
            <person name="Komaki H."/>
            <person name="Tamura T."/>
        </authorList>
    </citation>
    <scope>NUCLEOTIDE SEQUENCE</scope>
    <source>
        <strain evidence="5">NBRC 105377</strain>
    </source>
</reference>
<dbReference type="InterPro" id="IPR027417">
    <property type="entry name" value="P-loop_NTPase"/>
</dbReference>
<dbReference type="SUPFAM" id="SSF46894">
    <property type="entry name" value="C-terminal effector domain of the bipartite response regulators"/>
    <property type="match status" value="1"/>
</dbReference>
<organism evidence="5 6">
    <name type="scientific">Planosporangium flavigriseum</name>
    <dbReference type="NCBI Taxonomy" id="373681"/>
    <lineage>
        <taxon>Bacteria</taxon>
        <taxon>Bacillati</taxon>
        <taxon>Actinomycetota</taxon>
        <taxon>Actinomycetes</taxon>
        <taxon>Micromonosporales</taxon>
        <taxon>Micromonosporaceae</taxon>
        <taxon>Planosporangium</taxon>
    </lineage>
</organism>
<dbReference type="Pfam" id="PF00196">
    <property type="entry name" value="GerE"/>
    <property type="match status" value="1"/>
</dbReference>
<evidence type="ECO:0000256" key="3">
    <source>
        <dbReference type="ARBA" id="ARBA00023163"/>
    </source>
</evidence>
<comment type="caution">
    <text evidence="5">The sequence shown here is derived from an EMBL/GenBank/DDBJ whole genome shotgun (WGS) entry which is preliminary data.</text>
</comment>
<keyword evidence="6" id="KW-1185">Reference proteome</keyword>
<dbReference type="PRINTS" id="PR00038">
    <property type="entry name" value="HTHLUXR"/>
</dbReference>
<keyword evidence="3" id="KW-0804">Transcription</keyword>
<dbReference type="RefSeq" id="WP_203981130.1">
    <property type="nucleotide sequence ID" value="NZ_BAAAQJ010000008.1"/>
</dbReference>
<dbReference type="SMART" id="SM00421">
    <property type="entry name" value="HTH_LUXR"/>
    <property type="match status" value="1"/>
</dbReference>
<keyword evidence="1" id="KW-0805">Transcription regulation</keyword>
<evidence type="ECO:0000256" key="2">
    <source>
        <dbReference type="ARBA" id="ARBA00023125"/>
    </source>
</evidence>
<accession>A0A8J3PJJ2</accession>
<proteinExistence type="predicted"/>
<keyword evidence="2" id="KW-0238">DNA-binding</keyword>
<evidence type="ECO:0000259" key="4">
    <source>
        <dbReference type="PROSITE" id="PS50043"/>
    </source>
</evidence>
<dbReference type="GO" id="GO:0003677">
    <property type="term" value="F:DNA binding"/>
    <property type="evidence" value="ECO:0007669"/>
    <property type="project" value="UniProtKB-KW"/>
</dbReference>
<dbReference type="PANTHER" id="PTHR44688">
    <property type="entry name" value="DNA-BINDING TRANSCRIPTIONAL ACTIVATOR DEVR_DOSR"/>
    <property type="match status" value="1"/>
</dbReference>
<dbReference type="PANTHER" id="PTHR44688:SF16">
    <property type="entry name" value="DNA-BINDING TRANSCRIPTIONAL ACTIVATOR DEVR_DOSR"/>
    <property type="match status" value="1"/>
</dbReference>
<dbReference type="CDD" id="cd06170">
    <property type="entry name" value="LuxR_C_like"/>
    <property type="match status" value="1"/>
</dbReference>
<dbReference type="Proteomes" id="UP000653674">
    <property type="component" value="Unassembled WGS sequence"/>
</dbReference>
<dbReference type="GO" id="GO:0006355">
    <property type="term" value="P:regulation of DNA-templated transcription"/>
    <property type="evidence" value="ECO:0007669"/>
    <property type="project" value="InterPro"/>
</dbReference>
<sequence>MPTATEPQLVLDSASRALLDAITAHPDAAMSVGIHAPGGYGKSAILRELALSYQRAGVPVITELPDAPEAVDEDTVLLVDDAHLLDEDRLGELCRLVEARRHRLAIAYRPWPRTSTVAKLGELLKRAGSLLMLCPFTEEQTAAALSGAYGVAAPPPLVRFVHAQTCGVPRFVDRLARALRPGGSVPTEAPQAAVLQFGADLEDLDGDVRRLLLAVAAGVKLPLHLLTALLSVDPDAVDEIVKAARATGLLGPDDRLPPIVWRAVVSLTPATQRVAVWQRLAELQMQRGAPVLPLVRSLVGAGVASDSLATVFEAAGDEALADEPALAAELFAAAAAAGRPTAARHALAAALAGDLDSALRLSDRLIAAPTSPERADGAAVAAVSLTHRGHLARGAELYRWSGTASSVAFAAIGYLGTGHPEELDRLLPNSPSDGPPTLLASAALLMARGVQETLAGSPTAALSALVQASALLEPAGRAALLPDSPAALAALVAMQSAEFDIAERVLDRAVAARMGGVLMARRHRLLHAWIQMVHGQTAAAAQALAAVTAGGAPLESRDLLFASALEMGIARRNSDVPALQRGWSHAREAIVRHPIDLFTLLPLGEFTIAAARLGELGALLPYLRDAHLLLERLGNPALWATPLQWSALQAAILTDQPAAAEDHVKALVGAAGHTRYASVVADAAESWVEVLRGVVDPVKVEAAARGLHGAGLCWDGARLAGQAAIRTSDRRAMTALLDCARVLSGRPAGPRAPAQSAQSAADQVADTVAVPSENRLSEREQEVADLVLAGMTYKQIGDRLFISAKTVEHHVARMRQRLGCGSRSELLARLRAMAAERAGGGTAGVPWPRQPTP</sequence>
<dbReference type="AlphaFoldDB" id="A0A8J3PJJ2"/>
<dbReference type="EMBL" id="BONU01000002">
    <property type="protein sequence ID" value="GIG71882.1"/>
    <property type="molecule type" value="Genomic_DNA"/>
</dbReference>
<gene>
    <name evidence="5" type="ORF">Pfl04_02860</name>
</gene>
<dbReference type="Gene3D" id="1.10.10.10">
    <property type="entry name" value="Winged helix-like DNA-binding domain superfamily/Winged helix DNA-binding domain"/>
    <property type="match status" value="1"/>
</dbReference>
<evidence type="ECO:0000313" key="5">
    <source>
        <dbReference type="EMBL" id="GIG71882.1"/>
    </source>
</evidence>
<feature type="domain" description="HTH luxR-type" evidence="4">
    <location>
        <begin position="769"/>
        <end position="834"/>
    </location>
</feature>
<dbReference type="PROSITE" id="PS00622">
    <property type="entry name" value="HTH_LUXR_1"/>
    <property type="match status" value="1"/>
</dbReference>